<dbReference type="AlphaFoldDB" id="A0A0J0XM88"/>
<dbReference type="RefSeq" id="XP_018278736.1">
    <property type="nucleotide sequence ID" value="XM_018426682.1"/>
</dbReference>
<keyword evidence="1" id="KW-0732">Signal</keyword>
<sequence>MYIPSWATQALALLSALSPVTRAPQRTWHLLGQDGDGKTCYLAVDKIERGAKAKLAVVDGDAPPADDGVWAVQPVSGAWLWKLFVPDTNLCLRSHLATESGRIRTVELAECDATLPGAADTWELDWLDDTRTHASFILLDDTRFRLSFKDHTVGAVRHVKGWEKDFEVRKAAWGDLESEGA</sequence>
<evidence type="ECO:0000313" key="3">
    <source>
        <dbReference type="Proteomes" id="UP000053611"/>
    </source>
</evidence>
<feature type="chain" id="PRO_5005245522" description="Ricin B lectin domain-containing protein" evidence="1">
    <location>
        <begin position="23"/>
        <end position="181"/>
    </location>
</feature>
<keyword evidence="3" id="KW-1185">Reference proteome</keyword>
<dbReference type="EMBL" id="KQ087207">
    <property type="protein sequence ID" value="KLT42245.1"/>
    <property type="molecule type" value="Genomic_DNA"/>
</dbReference>
<proteinExistence type="predicted"/>
<evidence type="ECO:0008006" key="4">
    <source>
        <dbReference type="Google" id="ProtNLM"/>
    </source>
</evidence>
<protein>
    <recommendedName>
        <fullName evidence="4">Ricin B lectin domain-containing protein</fullName>
    </recommendedName>
</protein>
<dbReference type="GeneID" id="28987285"/>
<feature type="signal peptide" evidence="1">
    <location>
        <begin position="1"/>
        <end position="22"/>
    </location>
</feature>
<reference evidence="2 3" key="1">
    <citation type="submission" date="2015-03" db="EMBL/GenBank/DDBJ databases">
        <title>Genomics and transcriptomics of the oil-accumulating basidiomycete yeast T. oleaginosus allow insights into substrate utilization and the diverse evolutionary trajectories of mating systems in fungi.</title>
        <authorList>
            <consortium name="DOE Joint Genome Institute"/>
            <person name="Kourist R."/>
            <person name="Kracht O."/>
            <person name="Bracharz F."/>
            <person name="Lipzen A."/>
            <person name="Nolan M."/>
            <person name="Ohm R."/>
            <person name="Grigoriev I."/>
            <person name="Sun S."/>
            <person name="Heitman J."/>
            <person name="Bruck T."/>
            <person name="Nowrousian M."/>
        </authorList>
    </citation>
    <scope>NUCLEOTIDE SEQUENCE [LARGE SCALE GENOMIC DNA]</scope>
    <source>
        <strain evidence="2 3">IBC0246</strain>
    </source>
</reference>
<organism evidence="2 3">
    <name type="scientific">Cutaneotrichosporon oleaginosum</name>
    <dbReference type="NCBI Taxonomy" id="879819"/>
    <lineage>
        <taxon>Eukaryota</taxon>
        <taxon>Fungi</taxon>
        <taxon>Dikarya</taxon>
        <taxon>Basidiomycota</taxon>
        <taxon>Agaricomycotina</taxon>
        <taxon>Tremellomycetes</taxon>
        <taxon>Trichosporonales</taxon>
        <taxon>Trichosporonaceae</taxon>
        <taxon>Cutaneotrichosporon</taxon>
    </lineage>
</organism>
<dbReference type="Proteomes" id="UP000053611">
    <property type="component" value="Unassembled WGS sequence"/>
</dbReference>
<evidence type="ECO:0000313" key="2">
    <source>
        <dbReference type="EMBL" id="KLT42245.1"/>
    </source>
</evidence>
<gene>
    <name evidence="2" type="ORF">CC85DRAFT_328312</name>
</gene>
<name>A0A0J0XM88_9TREE</name>
<accession>A0A0J0XM88</accession>
<evidence type="ECO:0000256" key="1">
    <source>
        <dbReference type="SAM" id="SignalP"/>
    </source>
</evidence>